<keyword evidence="1" id="KW-0175">Coiled coil</keyword>
<accession>A0ABU2MIR1</accession>
<feature type="region of interest" description="Disordered" evidence="2">
    <location>
        <begin position="465"/>
        <end position="495"/>
    </location>
</feature>
<feature type="transmembrane region" description="Helical" evidence="3">
    <location>
        <begin position="154"/>
        <end position="172"/>
    </location>
</feature>
<evidence type="ECO:0000313" key="4">
    <source>
        <dbReference type="EMBL" id="MDT0331731.1"/>
    </source>
</evidence>
<evidence type="ECO:0000256" key="1">
    <source>
        <dbReference type="SAM" id="Coils"/>
    </source>
</evidence>
<keyword evidence="5" id="KW-1185">Reference proteome</keyword>
<feature type="region of interest" description="Disordered" evidence="2">
    <location>
        <begin position="1"/>
        <end position="45"/>
    </location>
</feature>
<evidence type="ECO:0000256" key="2">
    <source>
        <dbReference type="SAM" id="MobiDB-lite"/>
    </source>
</evidence>
<evidence type="ECO:0008006" key="6">
    <source>
        <dbReference type="Google" id="ProtNLM"/>
    </source>
</evidence>
<name>A0ABU2MIR1_9ACTN</name>
<feature type="coiled-coil region" evidence="1">
    <location>
        <begin position="109"/>
        <end position="136"/>
    </location>
</feature>
<proteinExistence type="predicted"/>
<keyword evidence="3" id="KW-0812">Transmembrane</keyword>
<keyword evidence="3" id="KW-1133">Transmembrane helix</keyword>
<feature type="transmembrane region" description="Helical" evidence="3">
    <location>
        <begin position="192"/>
        <end position="217"/>
    </location>
</feature>
<comment type="caution">
    <text evidence="4">The sequence shown here is derived from an EMBL/GenBank/DDBJ whole genome shotgun (WGS) entry which is preliminary data.</text>
</comment>
<feature type="compositionally biased region" description="Acidic residues" evidence="2">
    <location>
        <begin position="8"/>
        <end position="18"/>
    </location>
</feature>
<sequence length="495" mass="55909">MTDRENDGYEYEDDDEEVREQPDDYPFTIDRRYGSTSVTPYGEPPVEALVERRGEPDPEGRSELVEPGEMAFLILGRGNATQVLVDQEPRLGAVATTHTIAHERVRWAMDRLRRISDEARKELAVARRDIANLKERFAHVPADLKMPASRWTKVFMVIMIGAFATLDMWFFYKFFVIFWEFGTETTNPLLWALGPMLGALVALMVWVSGRILGSALWHLRASYRERPAPPPEAVRGDGRPRPWMERTAQRTRWNAHRLGERYVFPLTALVLAGWSLAVVTLFGFFRTWTDEQLALLPGGYVALLIFTLGLGALVLEMLVHNPYLEKLTSARSGAGRAYRRVSRAADEVSDALEHLAVCDDTLYRHRDEALSLARIEMDRVWSGAILPARHRSGRSGSEAPEPAVLADRGKGVHRLSRVPDDEEIEAFFLTFEKVPVPPPALGPVGSVNEQLRRYDPESLRRELRDLTTLPEVEEPVEGTPAVDDRVEDERAEAGG</sequence>
<dbReference type="Proteomes" id="UP001183390">
    <property type="component" value="Unassembled WGS sequence"/>
</dbReference>
<protein>
    <recommendedName>
        <fullName evidence="6">DUF2207 domain-containing protein</fullName>
    </recommendedName>
</protein>
<gene>
    <name evidence="4" type="ORF">RM479_25265</name>
</gene>
<evidence type="ECO:0000256" key="3">
    <source>
        <dbReference type="SAM" id="Phobius"/>
    </source>
</evidence>
<feature type="transmembrane region" description="Helical" evidence="3">
    <location>
        <begin position="262"/>
        <end position="285"/>
    </location>
</feature>
<feature type="compositionally biased region" description="Basic and acidic residues" evidence="2">
    <location>
        <begin position="482"/>
        <end position="495"/>
    </location>
</feature>
<dbReference type="EMBL" id="JAVREP010000027">
    <property type="protein sequence ID" value="MDT0331731.1"/>
    <property type="molecule type" value="Genomic_DNA"/>
</dbReference>
<keyword evidence="3" id="KW-0472">Membrane</keyword>
<organism evidence="4 5">
    <name type="scientific">Nocardiopsis lambiniae</name>
    <dbReference type="NCBI Taxonomy" id="3075539"/>
    <lineage>
        <taxon>Bacteria</taxon>
        <taxon>Bacillati</taxon>
        <taxon>Actinomycetota</taxon>
        <taxon>Actinomycetes</taxon>
        <taxon>Streptosporangiales</taxon>
        <taxon>Nocardiopsidaceae</taxon>
        <taxon>Nocardiopsis</taxon>
    </lineage>
</organism>
<reference evidence="5" key="1">
    <citation type="submission" date="2023-07" db="EMBL/GenBank/DDBJ databases">
        <title>30 novel species of actinomycetes from the DSMZ collection.</title>
        <authorList>
            <person name="Nouioui I."/>
        </authorList>
    </citation>
    <scope>NUCLEOTIDE SEQUENCE [LARGE SCALE GENOMIC DNA]</scope>
    <source>
        <strain evidence="5">DSM 44743</strain>
    </source>
</reference>
<dbReference type="RefSeq" id="WP_311514198.1">
    <property type="nucleotide sequence ID" value="NZ_JAVREP010000027.1"/>
</dbReference>
<feature type="transmembrane region" description="Helical" evidence="3">
    <location>
        <begin position="297"/>
        <end position="319"/>
    </location>
</feature>
<evidence type="ECO:0000313" key="5">
    <source>
        <dbReference type="Proteomes" id="UP001183390"/>
    </source>
</evidence>